<dbReference type="InterPro" id="IPR009875">
    <property type="entry name" value="PilZ_domain"/>
</dbReference>
<keyword evidence="3" id="KW-1185">Reference proteome</keyword>
<sequence length="122" mass="13409">MAQQPTSPAPVPGKMVKMALADRTTIYNSYMSFLNNGGVFIASDDHFEMGDEVLLVLEIGDALERFPLKTKVCWINPKRGSSTRPRGVGLAFDNSDVSKNARHLIENNLAGLLDLPRATYTI</sequence>
<evidence type="ECO:0000313" key="3">
    <source>
        <dbReference type="Proteomes" id="UP000832034"/>
    </source>
</evidence>
<protein>
    <submittedName>
        <fullName evidence="2">PilZ domain-containing protein</fullName>
    </submittedName>
</protein>
<dbReference type="RefSeq" id="WP_019957142.1">
    <property type="nucleotide sequence ID" value="NZ_CP091512.1"/>
</dbReference>
<evidence type="ECO:0000313" key="2">
    <source>
        <dbReference type="EMBL" id="UOO92810.1"/>
    </source>
</evidence>
<dbReference type="Proteomes" id="UP000832034">
    <property type="component" value="Chromosome"/>
</dbReference>
<evidence type="ECO:0000259" key="1">
    <source>
        <dbReference type="Pfam" id="PF07238"/>
    </source>
</evidence>
<name>A0ABY4EBM0_VITST</name>
<reference evidence="2" key="2">
    <citation type="journal article" date="2022" name="Res Sq">
        <title>Evolution of multicellular longitudinally dividing oral cavity symbionts (Neisseriaceae).</title>
        <authorList>
            <person name="Nyongesa S."/>
            <person name="Weber P."/>
            <person name="Bernet E."/>
            <person name="Pullido F."/>
            <person name="Nieckarz M."/>
            <person name="Delaby M."/>
            <person name="Nieves C."/>
            <person name="Viehboeck T."/>
            <person name="Krause N."/>
            <person name="Rivera-Millot A."/>
            <person name="Nakamura A."/>
            <person name="Vischer N."/>
            <person name="VanNieuwenhze M."/>
            <person name="Brun Y."/>
            <person name="Cava F."/>
            <person name="Bulgheresi S."/>
            <person name="Veyrier F."/>
        </authorList>
    </citation>
    <scope>NUCLEOTIDE SEQUENCE</scope>
    <source>
        <strain evidence="2">SAG 1488-6</strain>
    </source>
</reference>
<dbReference type="EMBL" id="CP091512">
    <property type="protein sequence ID" value="UOO92810.1"/>
    <property type="molecule type" value="Genomic_DNA"/>
</dbReference>
<feature type="domain" description="PilZ" evidence="1">
    <location>
        <begin position="20"/>
        <end position="104"/>
    </location>
</feature>
<dbReference type="Gene3D" id="2.40.10.220">
    <property type="entry name" value="predicted glycosyltransferase like domains"/>
    <property type="match status" value="1"/>
</dbReference>
<accession>A0ABY4EBM0</accession>
<organism evidence="2 3">
    <name type="scientific">Vitreoscilla stercoraria</name>
    <dbReference type="NCBI Taxonomy" id="61"/>
    <lineage>
        <taxon>Bacteria</taxon>
        <taxon>Pseudomonadati</taxon>
        <taxon>Pseudomonadota</taxon>
        <taxon>Betaproteobacteria</taxon>
        <taxon>Neisseriales</taxon>
        <taxon>Neisseriaceae</taxon>
        <taxon>Vitreoscilla</taxon>
    </lineage>
</organism>
<dbReference type="Pfam" id="PF07238">
    <property type="entry name" value="PilZ"/>
    <property type="match status" value="1"/>
</dbReference>
<reference evidence="2" key="1">
    <citation type="submission" date="2021-12" db="EMBL/GenBank/DDBJ databases">
        <authorList>
            <person name="Veyrier F.J."/>
        </authorList>
    </citation>
    <scope>NUCLEOTIDE SEQUENCE</scope>
    <source>
        <strain evidence="2">SAG 1488-6</strain>
    </source>
</reference>
<proteinExistence type="predicted"/>
<gene>
    <name evidence="2" type="ORF">LVJ81_01820</name>
</gene>